<accession>A0A7J9J0L9</accession>
<comment type="caution">
    <text evidence="1">The sequence shown here is derived from an EMBL/GenBank/DDBJ whole genome shotgun (WGS) entry which is preliminary data.</text>
</comment>
<name>A0A7J9J0L9_9ROSI</name>
<reference evidence="1 2" key="1">
    <citation type="journal article" date="2019" name="Genome Biol. Evol.">
        <title>Insights into the evolution of the New World diploid cottons (Gossypium, subgenus Houzingenia) based on genome sequencing.</title>
        <authorList>
            <person name="Grover C.E."/>
            <person name="Arick M.A. 2nd"/>
            <person name="Thrash A."/>
            <person name="Conover J.L."/>
            <person name="Sanders W.S."/>
            <person name="Peterson D.G."/>
            <person name="Frelichowski J.E."/>
            <person name="Scheffler J.A."/>
            <person name="Scheffler B.E."/>
            <person name="Wendel J.F."/>
        </authorList>
    </citation>
    <scope>NUCLEOTIDE SEQUENCE [LARGE SCALE GENOMIC DNA]</scope>
    <source>
        <strain evidence="1">6</strain>
        <tissue evidence="1">Leaf</tissue>
    </source>
</reference>
<dbReference type="EMBL" id="JABFAE010000005">
    <property type="protein sequence ID" value="MBA0827970.1"/>
    <property type="molecule type" value="Genomic_DNA"/>
</dbReference>
<evidence type="ECO:0000313" key="1">
    <source>
        <dbReference type="EMBL" id="MBA0827970.1"/>
    </source>
</evidence>
<protein>
    <submittedName>
        <fullName evidence="1">Uncharacterized protein</fullName>
    </submittedName>
</protein>
<dbReference type="AlphaFoldDB" id="A0A7J9J0L9"/>
<proteinExistence type="predicted"/>
<evidence type="ECO:0000313" key="2">
    <source>
        <dbReference type="Proteomes" id="UP000593575"/>
    </source>
</evidence>
<organism evidence="1 2">
    <name type="scientific">Gossypium armourianum</name>
    <dbReference type="NCBI Taxonomy" id="34283"/>
    <lineage>
        <taxon>Eukaryota</taxon>
        <taxon>Viridiplantae</taxon>
        <taxon>Streptophyta</taxon>
        <taxon>Embryophyta</taxon>
        <taxon>Tracheophyta</taxon>
        <taxon>Spermatophyta</taxon>
        <taxon>Magnoliopsida</taxon>
        <taxon>eudicotyledons</taxon>
        <taxon>Gunneridae</taxon>
        <taxon>Pentapetalae</taxon>
        <taxon>rosids</taxon>
        <taxon>malvids</taxon>
        <taxon>Malvales</taxon>
        <taxon>Malvaceae</taxon>
        <taxon>Malvoideae</taxon>
        <taxon>Gossypium</taxon>
    </lineage>
</organism>
<dbReference type="Proteomes" id="UP000593575">
    <property type="component" value="Unassembled WGS sequence"/>
</dbReference>
<gene>
    <name evidence="1" type="ORF">Goarm_012705</name>
</gene>
<sequence length="17" mass="2113">MFYLFMYNLVLAIVVYI</sequence>
<keyword evidence="2" id="KW-1185">Reference proteome</keyword>